<accession>A0A9X4AGL1</accession>
<organism evidence="4 5">
    <name type="scientific">Aquibacillus koreensis</name>
    <dbReference type="NCBI Taxonomy" id="279446"/>
    <lineage>
        <taxon>Bacteria</taxon>
        <taxon>Bacillati</taxon>
        <taxon>Bacillota</taxon>
        <taxon>Bacilli</taxon>
        <taxon>Bacillales</taxon>
        <taxon>Bacillaceae</taxon>
        <taxon>Aquibacillus</taxon>
    </lineage>
</organism>
<evidence type="ECO:0000313" key="4">
    <source>
        <dbReference type="EMBL" id="MDC3419167.1"/>
    </source>
</evidence>
<dbReference type="RefSeq" id="WP_259871941.1">
    <property type="nucleotide sequence ID" value="NZ_JAMQJZ010000001.1"/>
</dbReference>
<dbReference type="InterPro" id="IPR012902">
    <property type="entry name" value="N_methyl_site"/>
</dbReference>
<keyword evidence="3" id="KW-1133">Transmembrane helix</keyword>
<evidence type="ECO:0000313" key="5">
    <source>
        <dbReference type="Proteomes" id="UP001145072"/>
    </source>
</evidence>
<protein>
    <recommendedName>
        <fullName evidence="6">Prepilin-type N-terminal cleavage/methylation domain-containing protein</fullName>
    </recommendedName>
</protein>
<dbReference type="Proteomes" id="UP001145072">
    <property type="component" value="Unassembled WGS sequence"/>
</dbReference>
<proteinExistence type="predicted"/>
<gene>
    <name evidence="4" type="ORF">NC661_02085</name>
</gene>
<comment type="subcellular location">
    <subcellularLocation>
        <location evidence="1">Cell surface</location>
    </subcellularLocation>
</comment>
<evidence type="ECO:0008006" key="6">
    <source>
        <dbReference type="Google" id="ProtNLM"/>
    </source>
</evidence>
<feature type="transmembrane region" description="Helical" evidence="3">
    <location>
        <begin position="12"/>
        <end position="36"/>
    </location>
</feature>
<comment type="caution">
    <text evidence="4">The sequence shown here is derived from an EMBL/GenBank/DDBJ whole genome shotgun (WGS) entry which is preliminary data.</text>
</comment>
<keyword evidence="2" id="KW-0178">Competence</keyword>
<evidence type="ECO:0000256" key="2">
    <source>
        <dbReference type="ARBA" id="ARBA00023287"/>
    </source>
</evidence>
<keyword evidence="3" id="KW-0812">Transmembrane</keyword>
<name>A0A9X4AGL1_9BACI</name>
<keyword evidence="3" id="KW-0472">Membrane</keyword>
<sequence>MFSVLENERGVTIVELLGALALMSIVILLISSVHLFGQKQFVNQSEDIENMSNVRLVIATISKDLRSADPTQLSSPNSQTLIINDKEYAFSNSLKQMLQNNVKLANNIDKFEVKLEENDTKINLEVESVKDQHGNTASLSTVIYIRE</sequence>
<evidence type="ECO:0000256" key="3">
    <source>
        <dbReference type="SAM" id="Phobius"/>
    </source>
</evidence>
<dbReference type="Pfam" id="PF07963">
    <property type="entry name" value="N_methyl"/>
    <property type="match status" value="1"/>
</dbReference>
<reference evidence="4" key="1">
    <citation type="submission" date="2022-06" db="EMBL/GenBank/DDBJ databases">
        <title>Aquibacillus sp. a new bacterium isolated from soil saline samples.</title>
        <authorList>
            <person name="Galisteo C."/>
            <person name="De La Haba R."/>
            <person name="Sanchez-Porro C."/>
            <person name="Ventosa A."/>
        </authorList>
    </citation>
    <scope>NUCLEOTIDE SEQUENCE</scope>
    <source>
        <strain evidence="4">JCM 12387</strain>
    </source>
</reference>
<keyword evidence="5" id="KW-1185">Reference proteome</keyword>
<evidence type="ECO:0000256" key="1">
    <source>
        <dbReference type="ARBA" id="ARBA00004241"/>
    </source>
</evidence>
<dbReference type="AlphaFoldDB" id="A0A9X4AGL1"/>
<dbReference type="EMBL" id="JAMQJZ010000001">
    <property type="protein sequence ID" value="MDC3419167.1"/>
    <property type="molecule type" value="Genomic_DNA"/>
</dbReference>